<evidence type="ECO:0000313" key="2">
    <source>
        <dbReference type="EMBL" id="GAA2622598.1"/>
    </source>
</evidence>
<evidence type="ECO:0000313" key="3">
    <source>
        <dbReference type="Proteomes" id="UP001500151"/>
    </source>
</evidence>
<dbReference type="SMART" id="SM00347">
    <property type="entry name" value="HTH_MARR"/>
    <property type="match status" value="1"/>
</dbReference>
<dbReference type="SUPFAM" id="SSF46785">
    <property type="entry name" value="Winged helix' DNA-binding domain"/>
    <property type="match status" value="1"/>
</dbReference>
<dbReference type="PRINTS" id="PR00598">
    <property type="entry name" value="HTHMARR"/>
</dbReference>
<gene>
    <name evidence="2" type="ORF">GCM10010307_07290</name>
</gene>
<dbReference type="EMBL" id="BAAASJ010000007">
    <property type="protein sequence ID" value="GAA2622598.1"/>
    <property type="molecule type" value="Genomic_DNA"/>
</dbReference>
<comment type="caution">
    <text evidence="2">The sequence shown here is derived from an EMBL/GenBank/DDBJ whole genome shotgun (WGS) entry which is preliminary data.</text>
</comment>
<dbReference type="PANTHER" id="PTHR33164">
    <property type="entry name" value="TRANSCRIPTIONAL REGULATOR, MARR FAMILY"/>
    <property type="match status" value="1"/>
</dbReference>
<reference evidence="2 3" key="1">
    <citation type="journal article" date="2019" name="Int. J. Syst. Evol. Microbiol.">
        <title>The Global Catalogue of Microorganisms (GCM) 10K type strain sequencing project: providing services to taxonomists for standard genome sequencing and annotation.</title>
        <authorList>
            <consortium name="The Broad Institute Genomics Platform"/>
            <consortium name="The Broad Institute Genome Sequencing Center for Infectious Disease"/>
            <person name="Wu L."/>
            <person name="Ma J."/>
        </authorList>
    </citation>
    <scope>NUCLEOTIDE SEQUENCE [LARGE SCALE GENOMIC DNA]</scope>
    <source>
        <strain evidence="2 3">JCM 4524</strain>
    </source>
</reference>
<dbReference type="InterPro" id="IPR039422">
    <property type="entry name" value="MarR/SlyA-like"/>
</dbReference>
<feature type="domain" description="HTH marR-type" evidence="1">
    <location>
        <begin position="1"/>
        <end position="147"/>
    </location>
</feature>
<dbReference type="RefSeq" id="WP_344387431.1">
    <property type="nucleotide sequence ID" value="NZ_BAAASJ010000007.1"/>
</dbReference>
<dbReference type="PROSITE" id="PS50995">
    <property type="entry name" value="HTH_MARR_2"/>
    <property type="match status" value="1"/>
</dbReference>
<sequence length="180" mass="19460">MGHTRWLTDEEKRAWTAFTTAHALLYRRLEQRAKRDFGLSGLQYEILARLSEAPNRELRMAELAGALVNSKSGLTYQIGQMEKLGLVRRRSCPSDDRAVFAVLTEEGMALLERAAPDHVGLVRELFFDVLTTEQVRALADGLGEVTRRMAAGPGETRATADGAACSDAGVGAAAAADLGA</sequence>
<dbReference type="Proteomes" id="UP001500151">
    <property type="component" value="Unassembled WGS sequence"/>
</dbReference>
<dbReference type="InterPro" id="IPR036388">
    <property type="entry name" value="WH-like_DNA-bd_sf"/>
</dbReference>
<organism evidence="2 3">
    <name type="scientific">Streptomyces vastus</name>
    <dbReference type="NCBI Taxonomy" id="285451"/>
    <lineage>
        <taxon>Bacteria</taxon>
        <taxon>Bacillati</taxon>
        <taxon>Actinomycetota</taxon>
        <taxon>Actinomycetes</taxon>
        <taxon>Kitasatosporales</taxon>
        <taxon>Streptomycetaceae</taxon>
        <taxon>Streptomyces</taxon>
    </lineage>
</organism>
<dbReference type="PANTHER" id="PTHR33164:SF99">
    <property type="entry name" value="MARR FAMILY REGULATORY PROTEIN"/>
    <property type="match status" value="1"/>
</dbReference>
<protein>
    <submittedName>
        <fullName evidence="2">MarR family transcriptional regulator</fullName>
    </submittedName>
</protein>
<dbReference type="InterPro" id="IPR000835">
    <property type="entry name" value="HTH_MarR-typ"/>
</dbReference>
<accession>A0ABN3QCE4</accession>
<dbReference type="InterPro" id="IPR036390">
    <property type="entry name" value="WH_DNA-bd_sf"/>
</dbReference>
<dbReference type="Pfam" id="PF12802">
    <property type="entry name" value="MarR_2"/>
    <property type="match status" value="1"/>
</dbReference>
<evidence type="ECO:0000259" key="1">
    <source>
        <dbReference type="PROSITE" id="PS50995"/>
    </source>
</evidence>
<dbReference type="Gene3D" id="1.10.10.10">
    <property type="entry name" value="Winged helix-like DNA-binding domain superfamily/Winged helix DNA-binding domain"/>
    <property type="match status" value="1"/>
</dbReference>
<proteinExistence type="predicted"/>
<name>A0ABN3QCE4_9ACTN</name>
<keyword evidence="3" id="KW-1185">Reference proteome</keyword>